<name>A0A7S3NR37_9STRA</name>
<gene>
    <name evidence="2" type="ORF">ALAG00032_LOCUS14689</name>
</gene>
<feature type="compositionally biased region" description="Basic residues" evidence="1">
    <location>
        <begin position="275"/>
        <end position="287"/>
    </location>
</feature>
<organism evidence="2">
    <name type="scientific">Aureoumbra lagunensis</name>
    <dbReference type="NCBI Taxonomy" id="44058"/>
    <lineage>
        <taxon>Eukaryota</taxon>
        <taxon>Sar</taxon>
        <taxon>Stramenopiles</taxon>
        <taxon>Ochrophyta</taxon>
        <taxon>Pelagophyceae</taxon>
        <taxon>Pelagomonadales</taxon>
        <taxon>Aureoumbra</taxon>
    </lineage>
</organism>
<evidence type="ECO:0000256" key="1">
    <source>
        <dbReference type="SAM" id="MobiDB-lite"/>
    </source>
</evidence>
<feature type="region of interest" description="Disordered" evidence="1">
    <location>
        <begin position="264"/>
        <end position="287"/>
    </location>
</feature>
<accession>A0A7S3NR37</accession>
<dbReference type="EMBL" id="HBIJ01022480">
    <property type="protein sequence ID" value="CAE0373887.1"/>
    <property type="molecule type" value="Transcribed_RNA"/>
</dbReference>
<proteinExistence type="predicted"/>
<evidence type="ECO:0000313" key="2">
    <source>
        <dbReference type="EMBL" id="CAE0373887.1"/>
    </source>
</evidence>
<protein>
    <submittedName>
        <fullName evidence="2">Uncharacterized protein</fullName>
    </submittedName>
</protein>
<reference evidence="2" key="1">
    <citation type="submission" date="2021-01" db="EMBL/GenBank/DDBJ databases">
        <authorList>
            <person name="Corre E."/>
            <person name="Pelletier E."/>
            <person name="Niang G."/>
            <person name="Scheremetjew M."/>
            <person name="Finn R."/>
            <person name="Kale V."/>
            <person name="Holt S."/>
            <person name="Cochrane G."/>
            <person name="Meng A."/>
            <person name="Brown T."/>
            <person name="Cohen L."/>
        </authorList>
    </citation>
    <scope>NUCLEOTIDE SEQUENCE</scope>
    <source>
        <strain evidence="2">CCMP1510</strain>
    </source>
</reference>
<feature type="compositionally biased region" description="Polar residues" evidence="1">
    <location>
        <begin position="264"/>
        <end position="274"/>
    </location>
</feature>
<sequence length="304" mass="35176">MEELNKLGVEMPSTNLEIREEKEVIKIRTSLLEFSGAYSKYKMYSRSRMLTMEASYEKSVAVFDELESELNDFQQVLDTFPANIDSTVDALHDANQARLAVMAAHRYHSRCAMHLFSIHNQQDTILAYNLAHDAMNLHIDWLRAKTINHHLPLDALAIVLKNGYADILLHLFTILWTSSTKRKLQDIHSHASASKRLKFEKEHHFLSFHQSQSTSHIILQPLSPRTKLRHHNINSTSSTTKQLKKSFSFIKISRKYTLPKSSLSANYPTNSTSLPHKKKSAKTKNYRSRLVPRFLSRQRSSLFW</sequence>
<dbReference type="AlphaFoldDB" id="A0A7S3NR37"/>